<name>A0A9W6SUF2_CANBO</name>
<comment type="subcellular location">
    <subcellularLocation>
        <location evidence="1">Membrane</location>
        <topology evidence="1">Multi-pass membrane protein</topology>
    </subcellularLocation>
</comment>
<evidence type="ECO:0000256" key="3">
    <source>
        <dbReference type="ARBA" id="ARBA00022692"/>
    </source>
</evidence>
<feature type="transmembrane region" description="Helical" evidence="6">
    <location>
        <begin position="352"/>
        <end position="373"/>
    </location>
</feature>
<feature type="transmembrane region" description="Helical" evidence="6">
    <location>
        <begin position="207"/>
        <end position="226"/>
    </location>
</feature>
<organism evidence="8 9">
    <name type="scientific">Candida boidinii</name>
    <name type="common">Yeast</name>
    <dbReference type="NCBI Taxonomy" id="5477"/>
    <lineage>
        <taxon>Eukaryota</taxon>
        <taxon>Fungi</taxon>
        <taxon>Dikarya</taxon>
        <taxon>Ascomycota</taxon>
        <taxon>Saccharomycotina</taxon>
        <taxon>Pichiomycetes</taxon>
        <taxon>Pichiales</taxon>
        <taxon>Pichiaceae</taxon>
        <taxon>Ogataea</taxon>
        <taxon>Ogataea/Candida clade</taxon>
    </lineage>
</organism>
<dbReference type="AlphaFoldDB" id="A0A9W6SUF2"/>
<evidence type="ECO:0000313" key="9">
    <source>
        <dbReference type="Proteomes" id="UP001165120"/>
    </source>
</evidence>
<keyword evidence="5 6" id="KW-0472">Membrane</keyword>
<reference evidence="8" key="1">
    <citation type="submission" date="2023-04" db="EMBL/GenBank/DDBJ databases">
        <title>Candida boidinii NBRC 10035.</title>
        <authorList>
            <person name="Ichikawa N."/>
            <person name="Sato H."/>
            <person name="Tonouchi N."/>
        </authorList>
    </citation>
    <scope>NUCLEOTIDE SEQUENCE</scope>
    <source>
        <strain evidence="8">NBRC 10035</strain>
    </source>
</reference>
<evidence type="ECO:0000256" key="2">
    <source>
        <dbReference type="ARBA" id="ARBA00022448"/>
    </source>
</evidence>
<dbReference type="InterPro" id="IPR036259">
    <property type="entry name" value="MFS_trans_sf"/>
</dbReference>
<dbReference type="PROSITE" id="PS50850">
    <property type="entry name" value="MFS"/>
    <property type="match status" value="1"/>
</dbReference>
<feature type="transmembrane region" description="Helical" evidence="6">
    <location>
        <begin position="443"/>
        <end position="466"/>
    </location>
</feature>
<dbReference type="EMBL" id="BSXN01000172">
    <property type="protein sequence ID" value="GME67429.1"/>
    <property type="molecule type" value="Genomic_DNA"/>
</dbReference>
<evidence type="ECO:0000256" key="5">
    <source>
        <dbReference type="ARBA" id="ARBA00023136"/>
    </source>
</evidence>
<dbReference type="InterPro" id="IPR005828">
    <property type="entry name" value="MFS_sugar_transport-like"/>
</dbReference>
<dbReference type="Pfam" id="PF00083">
    <property type="entry name" value="Sugar_tr"/>
    <property type="match status" value="1"/>
</dbReference>
<protein>
    <submittedName>
        <fullName evidence="8">Unnamed protein product</fullName>
    </submittedName>
</protein>
<evidence type="ECO:0000256" key="6">
    <source>
        <dbReference type="SAM" id="Phobius"/>
    </source>
</evidence>
<accession>A0A9W6SUF2</accession>
<gene>
    <name evidence="8" type="ORF">Cboi02_000085300</name>
</gene>
<feature type="transmembrane region" description="Helical" evidence="6">
    <location>
        <begin position="507"/>
        <end position="528"/>
    </location>
</feature>
<keyword evidence="9" id="KW-1185">Reference proteome</keyword>
<feature type="transmembrane region" description="Helical" evidence="6">
    <location>
        <begin position="246"/>
        <end position="265"/>
    </location>
</feature>
<proteinExistence type="predicted"/>
<dbReference type="GO" id="GO:0022857">
    <property type="term" value="F:transmembrane transporter activity"/>
    <property type="evidence" value="ECO:0007669"/>
    <property type="project" value="InterPro"/>
</dbReference>
<dbReference type="Proteomes" id="UP001165120">
    <property type="component" value="Unassembled WGS sequence"/>
</dbReference>
<dbReference type="GO" id="GO:0016020">
    <property type="term" value="C:membrane"/>
    <property type="evidence" value="ECO:0007669"/>
    <property type="project" value="UniProtKB-SubCell"/>
</dbReference>
<keyword evidence="2" id="KW-0813">Transport</keyword>
<feature type="domain" description="Major facilitator superfamily (MFS) profile" evidence="7">
    <location>
        <begin position="57"/>
        <end position="532"/>
    </location>
</feature>
<evidence type="ECO:0000256" key="1">
    <source>
        <dbReference type="ARBA" id="ARBA00004141"/>
    </source>
</evidence>
<evidence type="ECO:0000313" key="8">
    <source>
        <dbReference type="EMBL" id="GME67429.1"/>
    </source>
</evidence>
<evidence type="ECO:0000256" key="4">
    <source>
        <dbReference type="ARBA" id="ARBA00022989"/>
    </source>
</evidence>
<comment type="caution">
    <text evidence="8">The sequence shown here is derived from an EMBL/GenBank/DDBJ whole genome shotgun (WGS) entry which is preliminary data.</text>
</comment>
<dbReference type="CDD" id="cd17316">
    <property type="entry name" value="MFS_SV2_like"/>
    <property type="match status" value="1"/>
</dbReference>
<dbReference type="PANTHER" id="PTHR23511">
    <property type="entry name" value="SYNAPTIC VESICLE GLYCOPROTEIN 2"/>
    <property type="match status" value="1"/>
</dbReference>
<feature type="transmembrane region" description="Helical" evidence="6">
    <location>
        <begin position="393"/>
        <end position="413"/>
    </location>
</feature>
<keyword evidence="4 6" id="KW-1133">Transmembrane helix</keyword>
<feature type="transmembrane region" description="Helical" evidence="6">
    <location>
        <begin position="478"/>
        <end position="501"/>
    </location>
</feature>
<feature type="transmembrane region" description="Helical" evidence="6">
    <location>
        <begin position="420"/>
        <end position="437"/>
    </location>
</feature>
<dbReference type="Gene3D" id="1.20.1250.20">
    <property type="entry name" value="MFS general substrate transporter like domains"/>
    <property type="match status" value="1"/>
</dbReference>
<sequence length="536" mass="59461">MSQQNIAEDIVDNSTASNKIEEFDEKNKEIHDYSNSSVDIDGSTKFSDIDYLQDSDVVLSKKINIINDAIDEIGFTWYHFKLFCLAGFGYSADSQISMVQSAVQTYINYQYGRSYPISVELCYAGLFAGAIFWGATADLIGRKFAFNTSLLLAAIFGFFAGGSSSYGMYGVFVFLANFSLGGNLALDVSVFLEFVPHKYQWMNTLMASWWAVGQTIMELTAWAFIPNFSCSGPDNCVMSENRGWRYTWYLNSALVLVAALFRMFIFELKETPKFLVSNKRDAEAVAVLQGIAKQYNRSCSLTLEELKDCGEIVTNEDFMRKDGSSWGAAYKQIKHHFGLLFANKTVGRSTSLLLFSWFGIGITYGIYNNFLYAFLASRNVDTGSTPYQIYRDATLECFFAIFGPPLAVGLMFIPKVGRRGAMAIGGIIAMAFLFGYTKVTNEIGNVFMSSLCYIFINIYYGTLYAYTPEVLASANRTTGASLALAMNRIAGMLVPVIAYYGDTSSATPIYVCGALIGAIALCALLFPFEPSRRRSV</sequence>
<dbReference type="SUPFAM" id="SSF103473">
    <property type="entry name" value="MFS general substrate transporter"/>
    <property type="match status" value="1"/>
</dbReference>
<evidence type="ECO:0000259" key="7">
    <source>
        <dbReference type="PROSITE" id="PS50850"/>
    </source>
</evidence>
<dbReference type="InterPro" id="IPR020846">
    <property type="entry name" value="MFS_dom"/>
</dbReference>
<feature type="transmembrane region" description="Helical" evidence="6">
    <location>
        <begin position="115"/>
        <end position="137"/>
    </location>
</feature>
<dbReference type="PANTHER" id="PTHR23511:SF4">
    <property type="entry name" value="MAJOR FACILITATOR SUPERFAMILY (MFS) PROFILE DOMAIN-CONTAINING PROTEIN"/>
    <property type="match status" value="1"/>
</dbReference>
<keyword evidence="3 6" id="KW-0812">Transmembrane</keyword>